<gene>
    <name evidence="1" type="ORF">CEXT_664971</name>
</gene>
<evidence type="ECO:0000313" key="1">
    <source>
        <dbReference type="EMBL" id="GIY20813.1"/>
    </source>
</evidence>
<accession>A0AAV4RES4</accession>
<comment type="caution">
    <text evidence="1">The sequence shown here is derived from an EMBL/GenBank/DDBJ whole genome shotgun (WGS) entry which is preliminary data.</text>
</comment>
<keyword evidence="2" id="KW-1185">Reference proteome</keyword>
<organism evidence="1 2">
    <name type="scientific">Caerostris extrusa</name>
    <name type="common">Bark spider</name>
    <name type="synonym">Caerostris bankana</name>
    <dbReference type="NCBI Taxonomy" id="172846"/>
    <lineage>
        <taxon>Eukaryota</taxon>
        <taxon>Metazoa</taxon>
        <taxon>Ecdysozoa</taxon>
        <taxon>Arthropoda</taxon>
        <taxon>Chelicerata</taxon>
        <taxon>Arachnida</taxon>
        <taxon>Araneae</taxon>
        <taxon>Araneomorphae</taxon>
        <taxon>Entelegynae</taxon>
        <taxon>Araneoidea</taxon>
        <taxon>Araneidae</taxon>
        <taxon>Caerostris</taxon>
    </lineage>
</organism>
<dbReference type="EMBL" id="BPLR01007940">
    <property type="protein sequence ID" value="GIY20813.1"/>
    <property type="molecule type" value="Genomic_DNA"/>
</dbReference>
<dbReference type="AlphaFoldDB" id="A0AAV4RES4"/>
<name>A0AAV4RES4_CAEEX</name>
<evidence type="ECO:0000313" key="2">
    <source>
        <dbReference type="Proteomes" id="UP001054945"/>
    </source>
</evidence>
<sequence length="110" mass="12706">MQQRQPSCKSKRGSNPSRRWTLMNRCSALLKAATKISNNTLAGHKVKFPEWEPISSCHPSTRSFPKRHVGAVLFGYAPGTWFRRSQFDTQVAMRIGGRDILQRLLFFFHR</sequence>
<proteinExistence type="predicted"/>
<protein>
    <submittedName>
        <fullName evidence="1">Uncharacterized protein</fullName>
    </submittedName>
</protein>
<dbReference type="Proteomes" id="UP001054945">
    <property type="component" value="Unassembled WGS sequence"/>
</dbReference>
<reference evidence="1 2" key="1">
    <citation type="submission" date="2021-06" db="EMBL/GenBank/DDBJ databases">
        <title>Caerostris extrusa draft genome.</title>
        <authorList>
            <person name="Kono N."/>
            <person name="Arakawa K."/>
        </authorList>
    </citation>
    <scope>NUCLEOTIDE SEQUENCE [LARGE SCALE GENOMIC DNA]</scope>
</reference>